<keyword evidence="6" id="KW-0472">Membrane</keyword>
<proteinExistence type="inferred from homology"/>
<evidence type="ECO:0000256" key="5">
    <source>
        <dbReference type="ARBA" id="ARBA00022989"/>
    </source>
</evidence>
<comment type="similarity">
    <text evidence="2 7">Belongs to the ExbD/TolR family.</text>
</comment>
<evidence type="ECO:0000256" key="4">
    <source>
        <dbReference type="ARBA" id="ARBA00022692"/>
    </source>
</evidence>
<reference evidence="8 9" key="1">
    <citation type="submission" date="2018-03" db="EMBL/GenBank/DDBJ databases">
        <title>Genomic Encyclopedia of Archaeal and Bacterial Type Strains, Phase II (KMG-II): from individual species to whole genera.</title>
        <authorList>
            <person name="Goeker M."/>
        </authorList>
    </citation>
    <scope>NUCLEOTIDE SEQUENCE [LARGE SCALE GENOMIC DNA]</scope>
    <source>
        <strain evidence="8 9">DSM 29318</strain>
    </source>
</reference>
<evidence type="ECO:0000256" key="3">
    <source>
        <dbReference type="ARBA" id="ARBA00022475"/>
    </source>
</evidence>
<accession>A0A2T0X1R6</accession>
<keyword evidence="9" id="KW-1185">Reference proteome</keyword>
<sequence>MALTPLVDVIFLLLLFFMLTSTFTRFGTVPLAAGGGGAAAAPAEGLSFLRLTARGATLDGAPLPEDPAGALRGARAVLSTGPDVDSQTLVDLLARLRTVPDLSLTVLR</sequence>
<evidence type="ECO:0000256" key="7">
    <source>
        <dbReference type="RuleBase" id="RU003879"/>
    </source>
</evidence>
<dbReference type="AlphaFoldDB" id="A0A2T0X1R6"/>
<keyword evidence="3" id="KW-1003">Cell membrane</keyword>
<evidence type="ECO:0000313" key="8">
    <source>
        <dbReference type="EMBL" id="PRY92880.1"/>
    </source>
</evidence>
<protein>
    <submittedName>
        <fullName evidence="8">Outer membrane transport energization protein ExbD</fullName>
    </submittedName>
</protein>
<dbReference type="EMBL" id="PVTT01000002">
    <property type="protein sequence ID" value="PRY92880.1"/>
    <property type="molecule type" value="Genomic_DNA"/>
</dbReference>
<dbReference type="GO" id="GO:0005886">
    <property type="term" value="C:plasma membrane"/>
    <property type="evidence" value="ECO:0007669"/>
    <property type="project" value="UniProtKB-SubCell"/>
</dbReference>
<evidence type="ECO:0000256" key="2">
    <source>
        <dbReference type="ARBA" id="ARBA00005811"/>
    </source>
</evidence>
<evidence type="ECO:0000256" key="1">
    <source>
        <dbReference type="ARBA" id="ARBA00004162"/>
    </source>
</evidence>
<keyword evidence="7" id="KW-0813">Transport</keyword>
<evidence type="ECO:0000256" key="6">
    <source>
        <dbReference type="ARBA" id="ARBA00023136"/>
    </source>
</evidence>
<keyword evidence="5" id="KW-1133">Transmembrane helix</keyword>
<dbReference type="InterPro" id="IPR003400">
    <property type="entry name" value="ExbD"/>
</dbReference>
<gene>
    <name evidence="8" type="ORF">BCF33_1743</name>
</gene>
<dbReference type="RefSeq" id="WP_281260012.1">
    <property type="nucleotide sequence ID" value="NZ_PVTT01000002.1"/>
</dbReference>
<comment type="caution">
    <text evidence="8">The sequence shown here is derived from an EMBL/GenBank/DDBJ whole genome shotgun (WGS) entry which is preliminary data.</text>
</comment>
<dbReference type="GO" id="GO:0022857">
    <property type="term" value="F:transmembrane transporter activity"/>
    <property type="evidence" value="ECO:0007669"/>
    <property type="project" value="InterPro"/>
</dbReference>
<dbReference type="Proteomes" id="UP000238801">
    <property type="component" value="Unassembled WGS sequence"/>
</dbReference>
<name>A0A2T0X1R6_9RHOB</name>
<comment type="subcellular location">
    <subcellularLocation>
        <location evidence="1">Cell membrane</location>
        <topology evidence="1">Single-pass membrane protein</topology>
    </subcellularLocation>
    <subcellularLocation>
        <location evidence="7">Cell membrane</location>
        <topology evidence="7">Single-pass type II membrane protein</topology>
    </subcellularLocation>
</comment>
<keyword evidence="7" id="KW-0653">Protein transport</keyword>
<organism evidence="8 9">
    <name type="scientific">Hasllibacter halocynthiae</name>
    <dbReference type="NCBI Taxonomy" id="595589"/>
    <lineage>
        <taxon>Bacteria</taxon>
        <taxon>Pseudomonadati</taxon>
        <taxon>Pseudomonadota</taxon>
        <taxon>Alphaproteobacteria</taxon>
        <taxon>Rhodobacterales</taxon>
        <taxon>Roseobacteraceae</taxon>
        <taxon>Hasllibacter</taxon>
    </lineage>
</organism>
<dbReference type="GO" id="GO:0015031">
    <property type="term" value="P:protein transport"/>
    <property type="evidence" value="ECO:0007669"/>
    <property type="project" value="UniProtKB-KW"/>
</dbReference>
<evidence type="ECO:0000313" key="9">
    <source>
        <dbReference type="Proteomes" id="UP000238801"/>
    </source>
</evidence>
<keyword evidence="4 7" id="KW-0812">Transmembrane</keyword>
<dbReference type="Pfam" id="PF02472">
    <property type="entry name" value="ExbD"/>
    <property type="match status" value="1"/>
</dbReference>